<dbReference type="InterPro" id="IPR001173">
    <property type="entry name" value="Glyco_trans_2-like"/>
</dbReference>
<accession>A0ABR8TR66</accession>
<dbReference type="Pfam" id="PF00535">
    <property type="entry name" value="Glycos_transf_2"/>
    <property type="match status" value="1"/>
</dbReference>
<dbReference type="InterPro" id="IPR050834">
    <property type="entry name" value="Glycosyltransf_2"/>
</dbReference>
<feature type="domain" description="Glycosyltransferase 2-like" evidence="2">
    <location>
        <begin position="7"/>
        <end position="160"/>
    </location>
</feature>
<dbReference type="PANTHER" id="PTHR43685:SF2">
    <property type="entry name" value="GLYCOSYLTRANSFERASE 2-LIKE DOMAIN-CONTAINING PROTEIN"/>
    <property type="match status" value="1"/>
</dbReference>
<dbReference type="Gene3D" id="3.90.550.10">
    <property type="entry name" value="Spore Coat Polysaccharide Biosynthesis Protein SpsA, Chain A"/>
    <property type="match status" value="1"/>
</dbReference>
<dbReference type="Proteomes" id="UP000611945">
    <property type="component" value="Unassembled WGS sequence"/>
</dbReference>
<keyword evidence="4" id="KW-1185">Reference proteome</keyword>
<dbReference type="InterPro" id="IPR029044">
    <property type="entry name" value="Nucleotide-diphossugar_trans"/>
</dbReference>
<evidence type="ECO:0000313" key="4">
    <source>
        <dbReference type="Proteomes" id="UP000611945"/>
    </source>
</evidence>
<reference evidence="3 4" key="1">
    <citation type="submission" date="2020-08" db="EMBL/GenBank/DDBJ databases">
        <title>A Genomic Blueprint of the Chicken Gut Microbiome.</title>
        <authorList>
            <person name="Gilroy R."/>
            <person name="Ravi A."/>
            <person name="Getino M."/>
            <person name="Pursley I."/>
            <person name="Horton D.L."/>
            <person name="Alikhan N.-F."/>
            <person name="Baker D."/>
            <person name="Gharbi K."/>
            <person name="Hall N."/>
            <person name="Watson M."/>
            <person name="Adriaenssens E.M."/>
            <person name="Foster-Nyarko E."/>
            <person name="Jarju S."/>
            <person name="Secka A."/>
            <person name="Antonio M."/>
            <person name="Oren A."/>
            <person name="Chaudhuri R."/>
            <person name="La Ragione R.M."/>
            <person name="Hildebrand F."/>
            <person name="Pallen M.J."/>
        </authorList>
    </citation>
    <scope>NUCLEOTIDE SEQUENCE [LARGE SCALE GENOMIC DNA]</scope>
    <source>
        <strain evidence="3 4">Sa2CUA2</strain>
    </source>
</reference>
<keyword evidence="1" id="KW-0997">Cell inner membrane</keyword>
<evidence type="ECO:0000313" key="3">
    <source>
        <dbReference type="EMBL" id="MBD7978245.1"/>
    </source>
</evidence>
<dbReference type="SUPFAM" id="SSF53448">
    <property type="entry name" value="Nucleotide-diphospho-sugar transferases"/>
    <property type="match status" value="1"/>
</dbReference>
<comment type="caution">
    <text evidence="3">The sequence shown here is derived from an EMBL/GenBank/DDBJ whole genome shotgun (WGS) entry which is preliminary data.</text>
</comment>
<keyword evidence="1" id="KW-1003">Cell membrane</keyword>
<name>A0ABR8TR66_9PSED</name>
<gene>
    <name evidence="3" type="ORF">H9642_13750</name>
</gene>
<evidence type="ECO:0000259" key="2">
    <source>
        <dbReference type="Pfam" id="PF00535"/>
    </source>
</evidence>
<dbReference type="RefSeq" id="WP_251837016.1">
    <property type="nucleotide sequence ID" value="NZ_JACSQG010000007.1"/>
</dbReference>
<dbReference type="PANTHER" id="PTHR43685">
    <property type="entry name" value="GLYCOSYLTRANSFERASE"/>
    <property type="match status" value="1"/>
</dbReference>
<proteinExistence type="predicted"/>
<organism evidence="3 4">
    <name type="scientific">Serpens gallinarum</name>
    <dbReference type="NCBI Taxonomy" id="2763075"/>
    <lineage>
        <taxon>Bacteria</taxon>
        <taxon>Pseudomonadati</taxon>
        <taxon>Pseudomonadota</taxon>
        <taxon>Gammaproteobacteria</taxon>
        <taxon>Pseudomonadales</taxon>
        <taxon>Pseudomonadaceae</taxon>
        <taxon>Pseudomonas</taxon>
    </lineage>
</organism>
<evidence type="ECO:0000256" key="1">
    <source>
        <dbReference type="ARBA" id="ARBA00022519"/>
    </source>
</evidence>
<sequence length="315" mass="35489">MNSPLVSVLIPAFNSERFIAKCVESVLGQNYGRVEVIVVDDGSTDGTREVLEHYKELKVISQTNQGACVARNKALCAADGDYIKFLDADDFLLAEAIALQVDAMKKLDANSIVYGDYIIHREGDVKTINNVVIHQEREQLPQLIMANILTSTPMHRKDLLKKVGGFDARFKSGQEWNLHVRLAAKGARFAYQPVKIYTHRVHFSADRISIKRKNSPSRLEGEVEKILMTLESVGAVSETSLAAFSACLWEIGRAALREGKQDLARSCFELAKTVSHKEMKHFWPTFYRINHALFGVRAAEKISQLTMHFKKSLFY</sequence>
<keyword evidence="1" id="KW-0472">Membrane</keyword>
<protein>
    <submittedName>
        <fullName evidence="3">Glycosyltransferase</fullName>
    </submittedName>
</protein>
<dbReference type="EMBL" id="JACSQG010000007">
    <property type="protein sequence ID" value="MBD7978245.1"/>
    <property type="molecule type" value="Genomic_DNA"/>
</dbReference>